<accession>A0ABY8B669</accession>
<proteinExistence type="predicted"/>
<evidence type="ECO:0000313" key="2">
    <source>
        <dbReference type="EMBL" id="WEF31370.1"/>
    </source>
</evidence>
<dbReference type="EMBL" id="CP119083">
    <property type="protein sequence ID" value="WEF31370.1"/>
    <property type="molecule type" value="Genomic_DNA"/>
</dbReference>
<gene>
    <name evidence="2" type="ORF">PX653_18125</name>
</gene>
<dbReference type="RefSeq" id="WP_277414145.1">
    <property type="nucleotide sequence ID" value="NZ_CP119083.1"/>
</dbReference>
<sequence>MNVLACAAATCALLAAGTVAAAAAPLPPAVTTVTHLGKSTVDLSCGRTSAAPCHYLFLSSLCQERFLADGTKERTCRYAPATPPLQILPGERKTVTGLPGDFIYTMKLGKAPTADECLRNPIPH</sequence>
<evidence type="ECO:0000256" key="1">
    <source>
        <dbReference type="SAM" id="SignalP"/>
    </source>
</evidence>
<feature type="chain" id="PRO_5047273716" evidence="1">
    <location>
        <begin position="22"/>
        <end position="124"/>
    </location>
</feature>
<keyword evidence="1" id="KW-0732">Signal</keyword>
<protein>
    <submittedName>
        <fullName evidence="2">Uncharacterized protein</fullName>
    </submittedName>
</protein>
<organism evidence="2 3">
    <name type="scientific">Pseudoduganella chitinolytica</name>
    <dbReference type="NCBI Taxonomy" id="34070"/>
    <lineage>
        <taxon>Bacteria</taxon>
        <taxon>Pseudomonadati</taxon>
        <taxon>Pseudomonadota</taxon>
        <taxon>Betaproteobacteria</taxon>
        <taxon>Burkholderiales</taxon>
        <taxon>Oxalobacteraceae</taxon>
        <taxon>Telluria group</taxon>
        <taxon>Pseudoduganella</taxon>
    </lineage>
</organism>
<feature type="signal peptide" evidence="1">
    <location>
        <begin position="1"/>
        <end position="21"/>
    </location>
</feature>
<evidence type="ECO:0000313" key="3">
    <source>
        <dbReference type="Proteomes" id="UP001216510"/>
    </source>
</evidence>
<keyword evidence="3" id="KW-1185">Reference proteome</keyword>
<reference evidence="2 3" key="1">
    <citation type="submission" date="2023-02" db="EMBL/GenBank/DDBJ databases">
        <title>Gemone sequence of Telluria chitinolytica ACM 3522T.</title>
        <authorList>
            <person name="Frediansyah A."/>
            <person name="Miess H."/>
            <person name="Gross H."/>
        </authorList>
    </citation>
    <scope>NUCLEOTIDE SEQUENCE [LARGE SCALE GENOMIC DNA]</scope>
    <source>
        <strain evidence="2 3">ACM 3522</strain>
    </source>
</reference>
<dbReference type="Proteomes" id="UP001216510">
    <property type="component" value="Chromosome"/>
</dbReference>
<name>A0ABY8B669_9BURK</name>